<dbReference type="AlphaFoldDB" id="A0A9W7AYD0"/>
<evidence type="ECO:0000313" key="7">
    <source>
        <dbReference type="EMBL" id="GMH81156.1"/>
    </source>
</evidence>
<dbReference type="Pfam" id="PF09762">
    <property type="entry name" value="CCDC93_CC"/>
    <property type="match status" value="1"/>
</dbReference>
<evidence type="ECO:0000256" key="2">
    <source>
        <dbReference type="ARBA" id="ARBA00023054"/>
    </source>
</evidence>
<evidence type="ECO:0008006" key="9">
    <source>
        <dbReference type="Google" id="ProtNLM"/>
    </source>
</evidence>
<evidence type="ECO:0000256" key="1">
    <source>
        <dbReference type="ARBA" id="ARBA00007219"/>
    </source>
</evidence>
<feature type="domain" description="CCDC93 N-terminal" evidence="6">
    <location>
        <begin position="14"/>
        <end position="119"/>
    </location>
</feature>
<name>A0A9W7AYD0_9STRA</name>
<dbReference type="PANTHER" id="PTHR16441">
    <property type="entry name" value="FIDIPIDINE"/>
    <property type="match status" value="1"/>
</dbReference>
<evidence type="ECO:0000256" key="4">
    <source>
        <dbReference type="SAM" id="MobiDB-lite"/>
    </source>
</evidence>
<dbReference type="EMBL" id="BRXX01000001">
    <property type="protein sequence ID" value="GMH81156.1"/>
    <property type="molecule type" value="Genomic_DNA"/>
</dbReference>
<comment type="caution">
    <text evidence="7">The sequence shown here is derived from an EMBL/GenBank/DDBJ whole genome shotgun (WGS) entry which is preliminary data.</text>
</comment>
<keyword evidence="8" id="KW-1185">Reference proteome</keyword>
<keyword evidence="2 3" id="KW-0175">Coiled coil</keyword>
<feature type="coiled-coil region" evidence="3">
    <location>
        <begin position="344"/>
        <end position="381"/>
    </location>
</feature>
<dbReference type="Pfam" id="PF21673">
    <property type="entry name" value="CCDC93_N"/>
    <property type="match status" value="1"/>
</dbReference>
<dbReference type="InterPro" id="IPR048747">
    <property type="entry name" value="CCDC93_N"/>
</dbReference>
<sequence length="623" mass="70449">MDQSSTATLSHRHECMQGITKLLVDAGYSRAGDMAAGEEFDKVVGGLSWLITSTLTTPLDISLPTLLEATSISTRIALSEVLHSTLLKMELPVEISPHQIQGVDAPVLLPVVRWAVKNFMEKRVASGDSILGGGGGVEFTKYYDKGLGGLFDGEEIAKNVEEMQERYKVKGRKYRFKGSQGIETEEQKVHRCLLEYGEKMRSYRGLRGGDGGGEEGGGDSDRGFKGRKKISAFDKQLADAQKVAEEEEKALEEARERMAAQLMNNSEELNDEDVAGRGGVGGLVTLGRGEIGVANEEYEKLREKMLKERKARDEKKELFNSRKSALEREIAEGKKLLEKKGGEVSKAEKARAEMQRMRTEVQDEKANNAKISEELQRLSEIEASSGQKDLLKSLWALVQENEKVKKDEKHFKEECKKKMDALTAALQNMGDDHGGQSEEEKAKMHEIDSMHVKILSKHDKVRQLLAQRNLQVASTTRKIDDVPTRMELIQYERRFVELYQQVALKLEETRRYYATYNTLDSTRNFLSKEVKLIDSITNNFENAMKTKSSQEEFLQQFEAILKGVQDSLSKQDGILRKRQEEVSKKEVEYTSVIEDQRRYFKLVKDFQEECNKNEALGAKIGDF</sequence>
<evidence type="ECO:0000256" key="3">
    <source>
        <dbReference type="SAM" id="Coils"/>
    </source>
</evidence>
<accession>A0A9W7AYD0</accession>
<feature type="coiled-coil region" evidence="3">
    <location>
        <begin position="230"/>
        <end position="318"/>
    </location>
</feature>
<evidence type="ECO:0000259" key="5">
    <source>
        <dbReference type="Pfam" id="PF09762"/>
    </source>
</evidence>
<reference evidence="8" key="1">
    <citation type="journal article" date="2023" name="Commun. Biol.">
        <title>Genome analysis of Parmales, the sister group of diatoms, reveals the evolutionary specialization of diatoms from phago-mixotrophs to photoautotrophs.</title>
        <authorList>
            <person name="Ban H."/>
            <person name="Sato S."/>
            <person name="Yoshikawa S."/>
            <person name="Yamada K."/>
            <person name="Nakamura Y."/>
            <person name="Ichinomiya M."/>
            <person name="Sato N."/>
            <person name="Blanc-Mathieu R."/>
            <person name="Endo H."/>
            <person name="Kuwata A."/>
            <person name="Ogata H."/>
        </authorList>
    </citation>
    <scope>NUCLEOTIDE SEQUENCE [LARGE SCALE GENOMIC DNA]</scope>
    <source>
        <strain evidence="8">NIES 3699</strain>
    </source>
</reference>
<evidence type="ECO:0000259" key="6">
    <source>
        <dbReference type="Pfam" id="PF21673"/>
    </source>
</evidence>
<dbReference type="InterPro" id="IPR039116">
    <property type="entry name" value="CCDC93"/>
</dbReference>
<dbReference type="Proteomes" id="UP001165160">
    <property type="component" value="Unassembled WGS sequence"/>
</dbReference>
<gene>
    <name evidence="7" type="ORF">TrVE_jg8658</name>
</gene>
<feature type="region of interest" description="Disordered" evidence="4">
    <location>
        <begin position="205"/>
        <end position="225"/>
    </location>
</feature>
<proteinExistence type="inferred from homology"/>
<dbReference type="InterPro" id="IPR019159">
    <property type="entry name" value="CCDC93_CC"/>
</dbReference>
<dbReference type="GO" id="GO:0006893">
    <property type="term" value="P:Golgi to plasma membrane transport"/>
    <property type="evidence" value="ECO:0007669"/>
    <property type="project" value="TreeGrafter"/>
</dbReference>
<dbReference type="PANTHER" id="PTHR16441:SF0">
    <property type="entry name" value="COILED-COIL DOMAIN-CONTAINING PROTEIN 93"/>
    <property type="match status" value="1"/>
</dbReference>
<organism evidence="7 8">
    <name type="scientific">Triparma verrucosa</name>
    <dbReference type="NCBI Taxonomy" id="1606542"/>
    <lineage>
        <taxon>Eukaryota</taxon>
        <taxon>Sar</taxon>
        <taxon>Stramenopiles</taxon>
        <taxon>Ochrophyta</taxon>
        <taxon>Bolidophyceae</taxon>
        <taxon>Parmales</taxon>
        <taxon>Triparmaceae</taxon>
        <taxon>Triparma</taxon>
    </lineage>
</organism>
<evidence type="ECO:0000313" key="8">
    <source>
        <dbReference type="Proteomes" id="UP001165160"/>
    </source>
</evidence>
<comment type="similarity">
    <text evidence="1">Belongs to the CCDC93 family.</text>
</comment>
<feature type="domain" description="CCDC93 coiled-coil" evidence="5">
    <location>
        <begin position="172"/>
        <end position="618"/>
    </location>
</feature>
<protein>
    <recommendedName>
        <fullName evidence="9">CCDC93 coiled-coil domain-containing protein</fullName>
    </recommendedName>
</protein>